<gene>
    <name evidence="15" type="ORF">ZIOFF_053087</name>
</gene>
<evidence type="ECO:0000256" key="8">
    <source>
        <dbReference type="ARBA" id="ARBA00023136"/>
    </source>
</evidence>
<evidence type="ECO:0000256" key="7">
    <source>
        <dbReference type="ARBA" id="ARBA00022989"/>
    </source>
</evidence>
<keyword evidence="2 10" id="KW-0813">Transport</keyword>
<evidence type="ECO:0000259" key="14">
    <source>
        <dbReference type="PROSITE" id="PS50939"/>
    </source>
</evidence>
<feature type="binding site" description="axial binding residue" evidence="11">
    <location>
        <position position="315"/>
    </location>
    <ligand>
        <name>heme b</name>
        <dbReference type="ChEBI" id="CHEBI:60344"/>
        <label>1</label>
    </ligand>
    <ligandPart>
        <name>Fe</name>
        <dbReference type="ChEBI" id="CHEBI:18248"/>
    </ligandPart>
</feature>
<dbReference type="Pfam" id="PF03188">
    <property type="entry name" value="Cytochrom_B561"/>
    <property type="match status" value="1"/>
</dbReference>
<dbReference type="PANTHER" id="PTHR23130:SF167">
    <property type="entry name" value="CYTOCHROME B561 AND DOMON DOMAIN-CONTAINING PROTEIN"/>
    <property type="match status" value="1"/>
</dbReference>
<evidence type="ECO:0000256" key="6">
    <source>
        <dbReference type="ARBA" id="ARBA00022982"/>
    </source>
</evidence>
<feature type="transmembrane region" description="Helical" evidence="12">
    <location>
        <begin position="347"/>
        <end position="367"/>
    </location>
</feature>
<keyword evidence="5" id="KW-0732">Signal</keyword>
<dbReference type="InterPro" id="IPR005018">
    <property type="entry name" value="DOMON_domain"/>
</dbReference>
<reference evidence="15 16" key="1">
    <citation type="submission" date="2020-08" db="EMBL/GenBank/DDBJ databases">
        <title>Plant Genome Project.</title>
        <authorList>
            <person name="Zhang R.-G."/>
        </authorList>
    </citation>
    <scope>NUCLEOTIDE SEQUENCE [LARGE SCALE GENOMIC DNA]</scope>
    <source>
        <tissue evidence="15">Rhizome</tissue>
    </source>
</reference>
<evidence type="ECO:0000256" key="3">
    <source>
        <dbReference type="ARBA" id="ARBA00022692"/>
    </source>
</evidence>
<comment type="caution">
    <text evidence="15">The sequence shown here is derived from an EMBL/GenBank/DDBJ whole genome shotgun (WGS) entry which is preliminary data.</text>
</comment>
<dbReference type="GO" id="GO:0016020">
    <property type="term" value="C:membrane"/>
    <property type="evidence" value="ECO:0007669"/>
    <property type="project" value="UniProtKB-SubCell"/>
</dbReference>
<keyword evidence="16" id="KW-1185">Reference proteome</keyword>
<name>A0A8J5FI44_ZINOF</name>
<evidence type="ECO:0000256" key="5">
    <source>
        <dbReference type="ARBA" id="ARBA00022729"/>
    </source>
</evidence>
<dbReference type="PROSITE" id="PS50836">
    <property type="entry name" value="DOMON"/>
    <property type="match status" value="1"/>
</dbReference>
<organism evidence="15 16">
    <name type="scientific">Zingiber officinale</name>
    <name type="common">Ginger</name>
    <name type="synonym">Amomum zingiber</name>
    <dbReference type="NCBI Taxonomy" id="94328"/>
    <lineage>
        <taxon>Eukaryota</taxon>
        <taxon>Viridiplantae</taxon>
        <taxon>Streptophyta</taxon>
        <taxon>Embryophyta</taxon>
        <taxon>Tracheophyta</taxon>
        <taxon>Spermatophyta</taxon>
        <taxon>Magnoliopsida</taxon>
        <taxon>Liliopsida</taxon>
        <taxon>Zingiberales</taxon>
        <taxon>Zingiberaceae</taxon>
        <taxon>Zingiber</taxon>
    </lineage>
</organism>
<feature type="transmembrane region" description="Helical" evidence="12">
    <location>
        <begin position="277"/>
        <end position="298"/>
    </location>
</feature>
<keyword evidence="8 10" id="KW-0472">Membrane</keyword>
<dbReference type="InterPro" id="IPR017214">
    <property type="entry name" value="UCP037471"/>
</dbReference>
<feature type="domain" description="Cytochrome b561" evidence="14">
    <location>
        <begin position="207"/>
        <end position="406"/>
    </location>
</feature>
<dbReference type="EMBL" id="JACMSC010000015">
    <property type="protein sequence ID" value="KAG6484567.1"/>
    <property type="molecule type" value="Genomic_DNA"/>
</dbReference>
<dbReference type="PIRSF" id="PIRSF037471">
    <property type="entry name" value="UCP037471"/>
    <property type="match status" value="1"/>
</dbReference>
<keyword evidence="6 10" id="KW-0249">Electron transport</keyword>
<evidence type="ECO:0000256" key="2">
    <source>
        <dbReference type="ARBA" id="ARBA00022448"/>
    </source>
</evidence>
<dbReference type="Proteomes" id="UP000734854">
    <property type="component" value="Unassembled WGS sequence"/>
</dbReference>
<dbReference type="GO" id="GO:0046872">
    <property type="term" value="F:metal ion binding"/>
    <property type="evidence" value="ECO:0007669"/>
    <property type="project" value="UniProtKB-KW"/>
</dbReference>
<comment type="cofactor">
    <cofactor evidence="10">
        <name>heme b</name>
        <dbReference type="ChEBI" id="CHEBI:60344"/>
    </cofactor>
    <text evidence="10">Binds 2 heme b groups non-covalently.</text>
</comment>
<evidence type="ECO:0000259" key="13">
    <source>
        <dbReference type="PROSITE" id="PS50836"/>
    </source>
</evidence>
<evidence type="ECO:0000256" key="11">
    <source>
        <dbReference type="PIRSR" id="PIRSR037471-1"/>
    </source>
</evidence>
<dbReference type="CDD" id="cd08760">
    <property type="entry name" value="Cyt_b561_FRRS1_like"/>
    <property type="match status" value="1"/>
</dbReference>
<dbReference type="PROSITE" id="PS50939">
    <property type="entry name" value="CYTOCHROME_B561"/>
    <property type="match status" value="1"/>
</dbReference>
<evidence type="ECO:0000256" key="9">
    <source>
        <dbReference type="ARBA" id="ARBA00053871"/>
    </source>
</evidence>
<keyword evidence="3 12" id="KW-0812">Transmembrane</keyword>
<keyword evidence="7 12" id="KW-1133">Transmembrane helix</keyword>
<sequence>MLKTRVMAWLKLTIKRPIKIQLNFPKPSSSIPLQASAMELAILFLVVFSSSSLLQHATAQTCDAAITFSNDKLYTACNVLPYHSASLHWNYFASNGTVDIAYRASGSSASWVAWAINPNSAGMIGANAFLAFTNTTTGNVAVFATRFTSYSVQAADVRDEELAFTVYDKRAEYSNGYYTIYASLELPGNTTRQNTVWQASSDFSDGVPNGHPLSTANRQSMSTLDFLSGQTASGGGNSRLHRKNIHGVINAISWGILLPTGAIIARYVKVFQFADPAWFYLHVACQCSAYVVGLAGWILGLKLGSQSKGITYHKHRDIGIALFCLATVQVFALFLRPDKNHKYRWYWNIYHYAVGYAVIILSIVNVFEGFDILDPAKKWKNAYIAVIATLGGVALVLEAFTWAVVTRRRSSEKPHNGDNTTNGFYA</sequence>
<feature type="transmembrane region" description="Helical" evidence="12">
    <location>
        <begin position="247"/>
        <end position="265"/>
    </location>
</feature>
<dbReference type="InterPro" id="IPR006593">
    <property type="entry name" value="Cyt_b561/ferric_Rdtase_TM"/>
</dbReference>
<dbReference type="AlphaFoldDB" id="A0A8J5FI44"/>
<feature type="domain" description="DOMON" evidence="13">
    <location>
        <begin position="83"/>
        <end position="200"/>
    </location>
</feature>
<dbReference type="PANTHER" id="PTHR23130">
    <property type="entry name" value="CYTOCHROME B561 AND DOMON DOMAIN-CONTAINING PROTEIN"/>
    <property type="match status" value="1"/>
</dbReference>
<evidence type="ECO:0000256" key="4">
    <source>
        <dbReference type="ARBA" id="ARBA00022723"/>
    </source>
</evidence>
<evidence type="ECO:0000256" key="10">
    <source>
        <dbReference type="PIRNR" id="PIRNR037471"/>
    </source>
</evidence>
<feature type="transmembrane region" description="Helical" evidence="12">
    <location>
        <begin position="382"/>
        <end position="405"/>
    </location>
</feature>
<proteinExistence type="predicted"/>
<comment type="subcellular location">
    <subcellularLocation>
        <location evidence="1">Membrane</location>
        <topology evidence="1">Multi-pass membrane protein</topology>
    </subcellularLocation>
</comment>
<evidence type="ECO:0000313" key="16">
    <source>
        <dbReference type="Proteomes" id="UP000734854"/>
    </source>
</evidence>
<dbReference type="Gene3D" id="1.20.120.1770">
    <property type="match status" value="1"/>
</dbReference>
<evidence type="ECO:0000313" key="15">
    <source>
        <dbReference type="EMBL" id="KAG6484567.1"/>
    </source>
</evidence>
<feature type="binding site" description="axial binding residue" evidence="11">
    <location>
        <position position="246"/>
    </location>
    <ligand>
        <name>heme b</name>
        <dbReference type="ChEBI" id="CHEBI:60344"/>
        <label>1</label>
    </ligand>
    <ligandPart>
        <name>Fe</name>
        <dbReference type="ChEBI" id="CHEBI:18248"/>
    </ligandPart>
</feature>
<keyword evidence="11" id="KW-0408">Iron</keyword>
<dbReference type="SMART" id="SM00665">
    <property type="entry name" value="B561"/>
    <property type="match status" value="1"/>
</dbReference>
<feature type="transmembrane region" description="Helical" evidence="12">
    <location>
        <begin position="318"/>
        <end position="335"/>
    </location>
</feature>
<dbReference type="InterPro" id="IPR045265">
    <property type="entry name" value="AIR12_DOMON"/>
</dbReference>
<evidence type="ECO:0000256" key="1">
    <source>
        <dbReference type="ARBA" id="ARBA00004141"/>
    </source>
</evidence>
<accession>A0A8J5FI44</accession>
<dbReference type="Pfam" id="PF04526">
    <property type="entry name" value="DUF568"/>
    <property type="match status" value="1"/>
</dbReference>
<dbReference type="CDD" id="cd09629">
    <property type="entry name" value="DOMON_CIL1_like"/>
    <property type="match status" value="1"/>
</dbReference>
<evidence type="ECO:0000256" key="12">
    <source>
        <dbReference type="SAM" id="Phobius"/>
    </source>
</evidence>
<feature type="binding site" description="axial binding residue" evidence="11">
    <location>
        <position position="282"/>
    </location>
    <ligand>
        <name>heme b</name>
        <dbReference type="ChEBI" id="CHEBI:60344"/>
        <label>1</label>
    </ligand>
    <ligandPart>
        <name>Fe</name>
        <dbReference type="ChEBI" id="CHEBI:18248"/>
    </ligandPart>
</feature>
<dbReference type="FunFam" id="1.20.120.1770:FF:000007">
    <property type="entry name" value="Cytochrome b561 and DOMON domain-containing protein"/>
    <property type="match status" value="1"/>
</dbReference>
<protein>
    <recommendedName>
        <fullName evidence="10">Cytochrome b561 and DOMON domain-containing protein</fullName>
    </recommendedName>
</protein>
<keyword evidence="4 11" id="KW-0479">Metal-binding</keyword>
<feature type="binding site" description="axial binding residue" evidence="11">
    <location>
        <position position="351"/>
    </location>
    <ligand>
        <name>heme b</name>
        <dbReference type="ChEBI" id="CHEBI:60344"/>
        <label>1</label>
    </ligand>
    <ligandPart>
        <name>Fe</name>
        <dbReference type="ChEBI" id="CHEBI:18248"/>
    </ligandPart>
</feature>
<comment type="function">
    <text evidence="9">May act as a catecholamine-responsive trans-membrane electron transporter.</text>
</comment>